<dbReference type="Proteomes" id="UP001315686">
    <property type="component" value="Unassembled WGS sequence"/>
</dbReference>
<dbReference type="PANTHER" id="PTHR30329:SF21">
    <property type="entry name" value="LIPOPROTEIN YIAD-RELATED"/>
    <property type="match status" value="1"/>
</dbReference>
<comment type="caution">
    <text evidence="3">The sequence shown here is derived from an EMBL/GenBank/DDBJ whole genome shotgun (WGS) entry which is preliminary data.</text>
</comment>
<dbReference type="CDD" id="cd07185">
    <property type="entry name" value="OmpA_C-like"/>
    <property type="match status" value="1"/>
</dbReference>
<sequence>MIRLFALLSVVVLALPTWGEGHLGCAPTLADPLGLLGDCARPAAAAPVAQARGIVDRRANIDAEGFPFAIREDHIFFLSGGARVSEAEQQRITQLANVLKTSVLRNACLRLVGHGDTSGPAEANQTVSLSRARAVETLLGEALGAPERIVEVVGAGETAPLAEFEPTAPEQRRVAIYARSCSAP</sequence>
<evidence type="ECO:0000256" key="1">
    <source>
        <dbReference type="PROSITE-ProRule" id="PRU00473"/>
    </source>
</evidence>
<dbReference type="GO" id="GO:0016020">
    <property type="term" value="C:membrane"/>
    <property type="evidence" value="ECO:0007669"/>
    <property type="project" value="UniProtKB-UniRule"/>
</dbReference>
<reference evidence="3 4" key="1">
    <citation type="journal article" date="2021" name="Arch. Microbiol.">
        <title>Harenicola maris gen. nov., sp. nov. isolated from the Sea of Japan shallow sediments.</title>
        <authorList>
            <person name="Romanenko L.A."/>
            <person name="Kurilenko V.V."/>
            <person name="Chernysheva N.Y."/>
            <person name="Tekutyeva L.A."/>
            <person name="Velansky P.V."/>
            <person name="Svetashev V.I."/>
            <person name="Isaeva M.P."/>
        </authorList>
    </citation>
    <scope>NUCLEOTIDE SEQUENCE [LARGE SCALE GENOMIC DNA]</scope>
    <source>
        <strain evidence="3 4">KMM 3653</strain>
    </source>
</reference>
<feature type="domain" description="OmpA-like" evidence="2">
    <location>
        <begin position="64"/>
        <end position="182"/>
    </location>
</feature>
<dbReference type="Gene3D" id="3.30.1330.60">
    <property type="entry name" value="OmpA-like domain"/>
    <property type="match status" value="1"/>
</dbReference>
<dbReference type="EMBL" id="JADQAZ010000002">
    <property type="protein sequence ID" value="MBT0957983.1"/>
    <property type="molecule type" value="Genomic_DNA"/>
</dbReference>
<dbReference type="InterPro" id="IPR036737">
    <property type="entry name" value="OmpA-like_sf"/>
</dbReference>
<dbReference type="PROSITE" id="PS51123">
    <property type="entry name" value="OMPA_2"/>
    <property type="match status" value="1"/>
</dbReference>
<dbReference type="Pfam" id="PF00691">
    <property type="entry name" value="OmpA"/>
    <property type="match status" value="1"/>
</dbReference>
<gene>
    <name evidence="3" type="ORF">IV417_11320</name>
</gene>
<evidence type="ECO:0000313" key="3">
    <source>
        <dbReference type="EMBL" id="MBT0957983.1"/>
    </source>
</evidence>
<dbReference type="AlphaFoldDB" id="A0AAP2CQ03"/>
<keyword evidence="1" id="KW-0472">Membrane</keyword>
<name>A0AAP2CQ03_9RHOB</name>
<protein>
    <submittedName>
        <fullName evidence="3">OmpA family protein</fullName>
    </submittedName>
</protein>
<dbReference type="InterPro" id="IPR050330">
    <property type="entry name" value="Bact_OuterMem_StrucFunc"/>
</dbReference>
<evidence type="ECO:0000313" key="4">
    <source>
        <dbReference type="Proteomes" id="UP001315686"/>
    </source>
</evidence>
<dbReference type="PANTHER" id="PTHR30329">
    <property type="entry name" value="STATOR ELEMENT OF FLAGELLAR MOTOR COMPLEX"/>
    <property type="match status" value="1"/>
</dbReference>
<organism evidence="3 4">
    <name type="scientific">Harenicola maris</name>
    <dbReference type="NCBI Taxonomy" id="2841044"/>
    <lineage>
        <taxon>Bacteria</taxon>
        <taxon>Pseudomonadati</taxon>
        <taxon>Pseudomonadota</taxon>
        <taxon>Alphaproteobacteria</taxon>
        <taxon>Rhodobacterales</taxon>
        <taxon>Paracoccaceae</taxon>
        <taxon>Harenicola</taxon>
    </lineage>
</organism>
<proteinExistence type="predicted"/>
<dbReference type="RefSeq" id="WP_327794200.1">
    <property type="nucleotide sequence ID" value="NZ_JADQAZ010000002.1"/>
</dbReference>
<dbReference type="InterPro" id="IPR006665">
    <property type="entry name" value="OmpA-like"/>
</dbReference>
<accession>A0AAP2CQ03</accession>
<evidence type="ECO:0000259" key="2">
    <source>
        <dbReference type="PROSITE" id="PS51123"/>
    </source>
</evidence>
<keyword evidence="4" id="KW-1185">Reference proteome</keyword>
<dbReference type="SUPFAM" id="SSF103088">
    <property type="entry name" value="OmpA-like"/>
    <property type="match status" value="1"/>
</dbReference>